<dbReference type="EMBL" id="GG666697">
    <property type="protein sequence ID" value="EEN43170.1"/>
    <property type="molecule type" value="Genomic_DNA"/>
</dbReference>
<evidence type="ECO:0000313" key="1">
    <source>
        <dbReference type="EMBL" id="EEN43170.1"/>
    </source>
</evidence>
<name>C3ZW97_BRAFL</name>
<proteinExistence type="predicted"/>
<accession>C3ZW97</accession>
<organism>
    <name type="scientific">Branchiostoma floridae</name>
    <name type="common">Florida lancelet</name>
    <name type="synonym">Amphioxus</name>
    <dbReference type="NCBI Taxonomy" id="7739"/>
    <lineage>
        <taxon>Eukaryota</taxon>
        <taxon>Metazoa</taxon>
        <taxon>Chordata</taxon>
        <taxon>Cephalochordata</taxon>
        <taxon>Leptocardii</taxon>
        <taxon>Amphioxiformes</taxon>
        <taxon>Branchiostomatidae</taxon>
        <taxon>Branchiostoma</taxon>
    </lineage>
</organism>
<protein>
    <submittedName>
        <fullName evidence="1">Uncharacterized protein</fullName>
    </submittedName>
</protein>
<dbReference type="AlphaFoldDB" id="C3ZW97"/>
<sequence>MAGAVGRRPTRARVHSTPVNFVASSPGVRFSESRDYGAKHPEEMAGTVTPASSQLLKGPHRRLPLGPWRLVWTSDEEATKVVCLTVVQLCWDTVRHVTILKHLSPAVRICPARQFSVGHVITVGVAGGRGQRISGKLGKPGRLERCDWPLSNGRT</sequence>
<dbReference type="InParanoid" id="C3ZW97"/>
<reference evidence="1" key="1">
    <citation type="journal article" date="2008" name="Nature">
        <title>The amphioxus genome and the evolution of the chordate karyotype.</title>
        <authorList>
            <consortium name="US DOE Joint Genome Institute (JGI-PGF)"/>
            <person name="Putnam N.H."/>
            <person name="Butts T."/>
            <person name="Ferrier D.E.K."/>
            <person name="Furlong R.F."/>
            <person name="Hellsten U."/>
            <person name="Kawashima T."/>
            <person name="Robinson-Rechavi M."/>
            <person name="Shoguchi E."/>
            <person name="Terry A."/>
            <person name="Yu J.-K."/>
            <person name="Benito-Gutierrez E.L."/>
            <person name="Dubchak I."/>
            <person name="Garcia-Fernandez J."/>
            <person name="Gibson-Brown J.J."/>
            <person name="Grigoriev I.V."/>
            <person name="Horton A.C."/>
            <person name="de Jong P.J."/>
            <person name="Jurka J."/>
            <person name="Kapitonov V.V."/>
            <person name="Kohara Y."/>
            <person name="Kuroki Y."/>
            <person name="Lindquist E."/>
            <person name="Lucas S."/>
            <person name="Osoegawa K."/>
            <person name="Pennacchio L.A."/>
            <person name="Salamov A.A."/>
            <person name="Satou Y."/>
            <person name="Sauka-Spengler T."/>
            <person name="Schmutz J."/>
            <person name="Shin-I T."/>
            <person name="Toyoda A."/>
            <person name="Bronner-Fraser M."/>
            <person name="Fujiyama A."/>
            <person name="Holland L.Z."/>
            <person name="Holland P.W.H."/>
            <person name="Satoh N."/>
            <person name="Rokhsar D.S."/>
        </authorList>
    </citation>
    <scope>NUCLEOTIDE SEQUENCE [LARGE SCALE GENOMIC DNA]</scope>
    <source>
        <strain evidence="1">S238N-H82</strain>
        <tissue evidence="1">Testes</tissue>
    </source>
</reference>
<gene>
    <name evidence="1" type="ORF">BRAFLDRAFT_98845</name>
</gene>